<feature type="region of interest" description="Disordered" evidence="1">
    <location>
        <begin position="27"/>
        <end position="65"/>
    </location>
</feature>
<evidence type="ECO:0000313" key="2">
    <source>
        <dbReference type="EMBL" id="BFO19088.1"/>
    </source>
</evidence>
<accession>A0AAT9HP07</accession>
<organism evidence="2">
    <name type="scientific">Streptomyces haneummycinicus</name>
    <dbReference type="NCBI Taxonomy" id="3074435"/>
    <lineage>
        <taxon>Bacteria</taxon>
        <taxon>Bacillati</taxon>
        <taxon>Actinomycetota</taxon>
        <taxon>Actinomycetes</taxon>
        <taxon>Kitasatosporales</taxon>
        <taxon>Streptomycetaceae</taxon>
        <taxon>Streptomyces</taxon>
    </lineage>
</organism>
<proteinExistence type="predicted"/>
<reference evidence="2" key="1">
    <citation type="submission" date="2024-06" db="EMBL/GenBank/DDBJ databases">
        <authorList>
            <consortium name="consrtm"/>
            <person name="Uemura M."/>
            <person name="Terahara T."/>
        </authorList>
    </citation>
    <scope>NUCLEOTIDE SEQUENCE</scope>
    <source>
        <strain evidence="2">KM77-8</strain>
    </source>
</reference>
<feature type="compositionally biased region" description="Polar residues" evidence="1">
    <location>
        <begin position="39"/>
        <end position="59"/>
    </location>
</feature>
<gene>
    <name evidence="2" type="ORF">SHKM778_54760</name>
</gene>
<dbReference type="AlphaFoldDB" id="A0AAT9HP07"/>
<dbReference type="EMBL" id="AP035768">
    <property type="protein sequence ID" value="BFO19088.1"/>
    <property type="molecule type" value="Genomic_DNA"/>
</dbReference>
<protein>
    <submittedName>
        <fullName evidence="2">Uncharacterized protein</fullName>
    </submittedName>
</protein>
<name>A0AAT9HP07_9ACTN</name>
<reference evidence="2" key="2">
    <citation type="submission" date="2024-07" db="EMBL/GenBank/DDBJ databases">
        <title>Streptomyces haneummycinica sp. nov., a new antibiotic-producing actinobacterium isolated from marine sediment.</title>
        <authorList>
            <person name="Uemura M."/>
            <person name="Hamada M."/>
            <person name="Hirano S."/>
            <person name="Kobayashi K."/>
            <person name="Ohshiro T."/>
            <person name="Kobayashi T."/>
            <person name="Terahara T."/>
        </authorList>
    </citation>
    <scope>NUCLEOTIDE SEQUENCE</scope>
    <source>
        <strain evidence="2">KM77-8</strain>
    </source>
</reference>
<sequence length="102" mass="10665">MEVEGAGGGLGVVLALQAVDLHRVVRRGGRGRADGGESGDSQRGGQQKRQSVSESSGAHGTSVGEEGVGSLLSTSFWLCVFCSVPSARRTRQYNVVKEQYVA</sequence>
<evidence type="ECO:0000256" key="1">
    <source>
        <dbReference type="SAM" id="MobiDB-lite"/>
    </source>
</evidence>